<sequence>MSKRKPYAQVIDGIPRSPNYDPDLLRAALEFRAQKGDLVLSTYPKSGTHWMVYITQLILKGGEPVSGFDEFLGNMRILGVVGFDAYRPSLPLRLFATHLSLKNTVMNKDAKYVYLARNPWDLCVSLYHMITKFDIYRFHDGTFAELFDAFLEGDCAGQGSYFDHVASGYALRDQPNVFFVTYEELKTDTRSVILRLARFLGDDYGDKLEKHEELLQEIVDRCANDSMKRILAPESQQHTDPDWHNATVRIIAANSRKIVESNKEFSYVRKGDVGGWQGYFTQDQLRRFEARIKQLEEHSCVMNLWMDTRAAALKIIAKE</sequence>
<evidence type="ECO:0000313" key="1">
    <source>
        <dbReference type="EMBL" id="KAH7977600.1"/>
    </source>
</evidence>
<organism evidence="1 2">
    <name type="scientific">Dermacentor silvarum</name>
    <name type="common">Tick</name>
    <dbReference type="NCBI Taxonomy" id="543639"/>
    <lineage>
        <taxon>Eukaryota</taxon>
        <taxon>Metazoa</taxon>
        <taxon>Ecdysozoa</taxon>
        <taxon>Arthropoda</taxon>
        <taxon>Chelicerata</taxon>
        <taxon>Arachnida</taxon>
        <taxon>Acari</taxon>
        <taxon>Parasitiformes</taxon>
        <taxon>Ixodida</taxon>
        <taxon>Ixodoidea</taxon>
        <taxon>Ixodidae</taxon>
        <taxon>Rhipicephalinae</taxon>
        <taxon>Dermacentor</taxon>
    </lineage>
</organism>
<keyword evidence="2" id="KW-1185">Reference proteome</keyword>
<dbReference type="EMBL" id="CM023470">
    <property type="protein sequence ID" value="KAH7977600.1"/>
    <property type="molecule type" value="Genomic_DNA"/>
</dbReference>
<comment type="caution">
    <text evidence="1">The sequence shown here is derived from an EMBL/GenBank/DDBJ whole genome shotgun (WGS) entry which is preliminary data.</text>
</comment>
<protein>
    <submittedName>
        <fullName evidence="1">Uncharacterized protein</fullName>
    </submittedName>
</protein>
<dbReference type="Proteomes" id="UP000821865">
    <property type="component" value="Chromosome 1"/>
</dbReference>
<gene>
    <name evidence="1" type="ORF">HPB49_002947</name>
</gene>
<evidence type="ECO:0000313" key="2">
    <source>
        <dbReference type="Proteomes" id="UP000821865"/>
    </source>
</evidence>
<reference evidence="1" key="1">
    <citation type="submission" date="2020-05" db="EMBL/GenBank/DDBJ databases">
        <title>Large-scale comparative analyses of tick genomes elucidate their genetic diversity and vector capacities.</title>
        <authorList>
            <person name="Jia N."/>
            <person name="Wang J."/>
            <person name="Shi W."/>
            <person name="Du L."/>
            <person name="Sun Y."/>
            <person name="Zhan W."/>
            <person name="Jiang J."/>
            <person name="Wang Q."/>
            <person name="Zhang B."/>
            <person name="Ji P."/>
            <person name="Sakyi L.B."/>
            <person name="Cui X."/>
            <person name="Yuan T."/>
            <person name="Jiang B."/>
            <person name="Yang W."/>
            <person name="Lam T.T.-Y."/>
            <person name="Chang Q."/>
            <person name="Ding S."/>
            <person name="Wang X."/>
            <person name="Zhu J."/>
            <person name="Ruan X."/>
            <person name="Zhao L."/>
            <person name="Wei J."/>
            <person name="Que T."/>
            <person name="Du C."/>
            <person name="Cheng J."/>
            <person name="Dai P."/>
            <person name="Han X."/>
            <person name="Huang E."/>
            <person name="Gao Y."/>
            <person name="Liu J."/>
            <person name="Shao H."/>
            <person name="Ye R."/>
            <person name="Li L."/>
            <person name="Wei W."/>
            <person name="Wang X."/>
            <person name="Wang C."/>
            <person name="Yang T."/>
            <person name="Huo Q."/>
            <person name="Li W."/>
            <person name="Guo W."/>
            <person name="Chen H."/>
            <person name="Zhou L."/>
            <person name="Ni X."/>
            <person name="Tian J."/>
            <person name="Zhou Y."/>
            <person name="Sheng Y."/>
            <person name="Liu T."/>
            <person name="Pan Y."/>
            <person name="Xia L."/>
            <person name="Li J."/>
            <person name="Zhao F."/>
            <person name="Cao W."/>
        </authorList>
    </citation>
    <scope>NUCLEOTIDE SEQUENCE</scope>
    <source>
        <strain evidence="1">Dsil-2018</strain>
    </source>
</reference>
<name>A0ACB8DTG8_DERSI</name>
<accession>A0ACB8DTG8</accession>
<proteinExistence type="predicted"/>